<reference evidence="2" key="1">
    <citation type="journal article" date="2014" name="Int. J. Syst. Evol. Microbiol.">
        <title>Complete genome sequence of Corynebacterium casei LMG S-19264T (=DSM 44701T), isolated from a smear-ripened cheese.</title>
        <authorList>
            <consortium name="US DOE Joint Genome Institute (JGI-PGF)"/>
            <person name="Walter F."/>
            <person name="Albersmeier A."/>
            <person name="Kalinowski J."/>
            <person name="Ruckert C."/>
        </authorList>
    </citation>
    <scope>NUCLEOTIDE SEQUENCE</scope>
    <source>
        <strain evidence="2">CGMCC 1.12160</strain>
    </source>
</reference>
<organism evidence="2 3">
    <name type="scientific">Ornithinimicrobium tianjinense</name>
    <dbReference type="NCBI Taxonomy" id="1195761"/>
    <lineage>
        <taxon>Bacteria</taxon>
        <taxon>Bacillati</taxon>
        <taxon>Actinomycetota</taxon>
        <taxon>Actinomycetes</taxon>
        <taxon>Micrococcales</taxon>
        <taxon>Ornithinimicrobiaceae</taxon>
        <taxon>Ornithinimicrobium</taxon>
    </lineage>
</organism>
<feature type="region of interest" description="Disordered" evidence="1">
    <location>
        <begin position="1"/>
        <end position="21"/>
    </location>
</feature>
<accession>A0A917F358</accession>
<dbReference type="EMBL" id="BMEM01000001">
    <property type="protein sequence ID" value="GGF44121.1"/>
    <property type="molecule type" value="Genomic_DNA"/>
</dbReference>
<dbReference type="Proteomes" id="UP000605670">
    <property type="component" value="Unassembled WGS sequence"/>
</dbReference>
<keyword evidence="3" id="KW-1185">Reference proteome</keyword>
<name>A0A917F358_9MICO</name>
<comment type="caution">
    <text evidence="2">The sequence shown here is derived from an EMBL/GenBank/DDBJ whole genome shotgun (WGS) entry which is preliminary data.</text>
</comment>
<evidence type="ECO:0000313" key="3">
    <source>
        <dbReference type="Proteomes" id="UP000605670"/>
    </source>
</evidence>
<evidence type="ECO:0000256" key="1">
    <source>
        <dbReference type="SAM" id="MobiDB-lite"/>
    </source>
</evidence>
<reference evidence="2" key="2">
    <citation type="submission" date="2020-09" db="EMBL/GenBank/DDBJ databases">
        <authorList>
            <person name="Sun Q."/>
            <person name="Zhou Y."/>
        </authorList>
    </citation>
    <scope>NUCLEOTIDE SEQUENCE</scope>
    <source>
        <strain evidence="2">CGMCC 1.12160</strain>
    </source>
</reference>
<dbReference type="AlphaFoldDB" id="A0A917F358"/>
<dbReference type="RefSeq" id="WP_188428435.1">
    <property type="nucleotide sequence ID" value="NZ_BAABKH010000005.1"/>
</dbReference>
<evidence type="ECO:0000313" key="2">
    <source>
        <dbReference type="EMBL" id="GGF44121.1"/>
    </source>
</evidence>
<sequence length="370" mass="39932">MTSKYAIAPPPPAGPGMTPEDGAIEHYVSELARWRLHRDHELRALDALVRTHEDRDELNEDITLAMTLWHAIAQRHDLLLATWEQTKDGDGEREWISRLIWGLLEMPAGDAHALAIGLPDALRFSDALAASLRARVNGGDDDIPVDERLEAALLELARARTHVRDRGAPHDGIEVELDDVERALESVDPAGADAVEQLGALESRIARVERDLVVAGAAEAHERADVGHAVDQREELVARGEAVRALAERVLNTVHPAPRLGIPDVNALGDVPKDDDDLATYMANLERVARALDQAHTTYAGALAEYADLADRAHRLAGTLAGCGAPTSVDLAGMLTATKESLNNLPADVQRAAALIAAQEAYLGQLRPDA</sequence>
<proteinExistence type="predicted"/>
<gene>
    <name evidence="2" type="ORF">GCM10011366_09760</name>
</gene>
<protein>
    <submittedName>
        <fullName evidence="2">Uncharacterized protein</fullName>
    </submittedName>
</protein>